<evidence type="ECO:0000313" key="2">
    <source>
        <dbReference type="EMBL" id="KAK8061171.1"/>
    </source>
</evidence>
<dbReference type="EMBL" id="JAQQWN010000011">
    <property type="protein sequence ID" value="KAK8061171.1"/>
    <property type="molecule type" value="Genomic_DNA"/>
</dbReference>
<evidence type="ECO:0000313" key="3">
    <source>
        <dbReference type="Proteomes" id="UP001433268"/>
    </source>
</evidence>
<feature type="region of interest" description="Disordered" evidence="1">
    <location>
        <begin position="267"/>
        <end position="287"/>
    </location>
</feature>
<organism evidence="2 3">
    <name type="scientific">Apiospora hydei</name>
    <dbReference type="NCBI Taxonomy" id="1337664"/>
    <lineage>
        <taxon>Eukaryota</taxon>
        <taxon>Fungi</taxon>
        <taxon>Dikarya</taxon>
        <taxon>Ascomycota</taxon>
        <taxon>Pezizomycotina</taxon>
        <taxon>Sordariomycetes</taxon>
        <taxon>Xylariomycetidae</taxon>
        <taxon>Amphisphaeriales</taxon>
        <taxon>Apiosporaceae</taxon>
        <taxon>Apiospora</taxon>
    </lineage>
</organism>
<reference evidence="2 3" key="1">
    <citation type="submission" date="2023-01" db="EMBL/GenBank/DDBJ databases">
        <title>Analysis of 21 Apiospora genomes using comparative genomics revels a genus with tremendous synthesis potential of carbohydrate active enzymes and secondary metabolites.</title>
        <authorList>
            <person name="Sorensen T."/>
        </authorList>
    </citation>
    <scope>NUCLEOTIDE SEQUENCE [LARGE SCALE GENOMIC DNA]</scope>
    <source>
        <strain evidence="2 3">CBS 114990</strain>
    </source>
</reference>
<feature type="compositionally biased region" description="Basic and acidic residues" evidence="1">
    <location>
        <begin position="269"/>
        <end position="287"/>
    </location>
</feature>
<gene>
    <name evidence="2" type="ORF">PG997_015392</name>
</gene>
<accession>A0ABR1UQH4</accession>
<feature type="compositionally biased region" description="Low complexity" evidence="1">
    <location>
        <begin position="121"/>
        <end position="131"/>
    </location>
</feature>
<comment type="caution">
    <text evidence="2">The sequence shown here is derived from an EMBL/GenBank/DDBJ whole genome shotgun (WGS) entry which is preliminary data.</text>
</comment>
<dbReference type="RefSeq" id="XP_066660591.1">
    <property type="nucleotide sequence ID" value="XM_066819706.1"/>
</dbReference>
<dbReference type="Proteomes" id="UP001433268">
    <property type="component" value="Unassembled WGS sequence"/>
</dbReference>
<dbReference type="GeneID" id="92052766"/>
<feature type="region of interest" description="Disordered" evidence="1">
    <location>
        <begin position="114"/>
        <end position="167"/>
    </location>
</feature>
<sequence>MAKPEASSSQSSLIEKNKNDGVVVFDRSDRVKLGSWAAVQVAQQAANSKRWATQSSSFNEAAPPICAAATANAAPAANNAQASRGPQFQAQTHNDPFRTAGRVHSGPAMVPAWAHGAPPQMGSFSSPLMPSGGLGGQRSQPGTPTQGAGFDDGLGNPDPRLGREEETRDSNVLLGLVHPETVTDPAGKHGDPSAEATVVNNRQNCLQESPEAQTRGPEPLPERRMCWKYGGDYTRTPVRERERERLSSGNWTDSRLISRLISRQNISQRTERRKRDVKDCHSNRCLD</sequence>
<feature type="region of interest" description="Disordered" evidence="1">
    <location>
        <begin position="203"/>
        <end position="223"/>
    </location>
</feature>
<protein>
    <submittedName>
        <fullName evidence="2">Uncharacterized protein</fullName>
    </submittedName>
</protein>
<feature type="compositionally biased region" description="Polar residues" evidence="1">
    <location>
        <begin position="137"/>
        <end position="146"/>
    </location>
</feature>
<proteinExistence type="predicted"/>
<feature type="compositionally biased region" description="Polar residues" evidence="1">
    <location>
        <begin position="203"/>
        <end position="212"/>
    </location>
</feature>
<name>A0ABR1UQH4_9PEZI</name>
<evidence type="ECO:0000256" key="1">
    <source>
        <dbReference type="SAM" id="MobiDB-lite"/>
    </source>
</evidence>
<keyword evidence="3" id="KW-1185">Reference proteome</keyword>